<reference evidence="3" key="3">
    <citation type="submission" date="2025-08" db="UniProtKB">
        <authorList>
            <consortium name="RefSeq"/>
        </authorList>
    </citation>
    <scope>IDENTIFICATION</scope>
    <source>
        <strain evidence="3">CBS 342.82</strain>
    </source>
</reference>
<accession>A0A6J3LSQ8</accession>
<dbReference type="RefSeq" id="XP_033455847.1">
    <property type="nucleotide sequence ID" value="XM_033605826.1"/>
</dbReference>
<evidence type="ECO:0000256" key="1">
    <source>
        <dbReference type="SAM" id="MobiDB-lite"/>
    </source>
</evidence>
<reference evidence="3" key="1">
    <citation type="submission" date="2020-01" db="EMBL/GenBank/DDBJ databases">
        <authorList>
            <consortium name="DOE Joint Genome Institute"/>
            <person name="Haridas S."/>
            <person name="Albert R."/>
            <person name="Binder M."/>
            <person name="Bloem J."/>
            <person name="Labutti K."/>
            <person name="Salamov A."/>
            <person name="Andreopoulos B."/>
            <person name="Baker S.E."/>
            <person name="Barry K."/>
            <person name="Bills G."/>
            <person name="Bluhm B.H."/>
            <person name="Cannon C."/>
            <person name="Castanera R."/>
            <person name="Culley D.E."/>
            <person name="Daum C."/>
            <person name="Ezra D."/>
            <person name="Gonzalez J.B."/>
            <person name="Henrissat B."/>
            <person name="Kuo A."/>
            <person name="Liang C."/>
            <person name="Lipzen A."/>
            <person name="Lutzoni F."/>
            <person name="Magnuson J."/>
            <person name="Mondo S."/>
            <person name="Nolan M."/>
            <person name="Ohm R."/>
            <person name="Pangilinan J."/>
            <person name="Park H.-J."/>
            <person name="Ramirez L."/>
            <person name="Alfaro M."/>
            <person name="Sun H."/>
            <person name="Tritt A."/>
            <person name="Yoshinaga Y."/>
            <person name="Zwiers L.-H."/>
            <person name="Turgeon B.G."/>
            <person name="Goodwin S.B."/>
            <person name="Spatafora J.W."/>
            <person name="Crous P.W."/>
            <person name="Grigoriev I.V."/>
        </authorList>
    </citation>
    <scope>NUCLEOTIDE SEQUENCE</scope>
    <source>
        <strain evidence="3">CBS 342.82</strain>
    </source>
</reference>
<reference evidence="3" key="2">
    <citation type="submission" date="2020-04" db="EMBL/GenBank/DDBJ databases">
        <authorList>
            <consortium name="NCBI Genome Project"/>
        </authorList>
    </citation>
    <scope>NUCLEOTIDE SEQUENCE</scope>
    <source>
        <strain evidence="3">CBS 342.82</strain>
    </source>
</reference>
<sequence>MLGRRIKKKGQASASQQNESQKTAEQLNQERAERNAKAEAAAFARAAKNREAIEPKKDDTKAK</sequence>
<dbReference type="Proteomes" id="UP000504637">
    <property type="component" value="Unplaced"/>
</dbReference>
<feature type="compositionally biased region" description="Basic residues" evidence="1">
    <location>
        <begin position="1"/>
        <end position="10"/>
    </location>
</feature>
<evidence type="ECO:0000313" key="2">
    <source>
        <dbReference type="Proteomes" id="UP000504637"/>
    </source>
</evidence>
<feature type="compositionally biased region" description="Basic and acidic residues" evidence="1">
    <location>
        <begin position="48"/>
        <end position="63"/>
    </location>
</feature>
<feature type="compositionally biased region" description="Polar residues" evidence="1">
    <location>
        <begin position="12"/>
        <end position="27"/>
    </location>
</feature>
<keyword evidence="2" id="KW-1185">Reference proteome</keyword>
<dbReference type="AlphaFoldDB" id="A0A6J3LSQ8"/>
<evidence type="ECO:0000313" key="3">
    <source>
        <dbReference type="RefSeq" id="XP_033455847.1"/>
    </source>
</evidence>
<name>A0A6J3LSQ8_9PEZI</name>
<proteinExistence type="predicted"/>
<organism evidence="3">
    <name type="scientific">Dissoconium aciculare CBS 342.82</name>
    <dbReference type="NCBI Taxonomy" id="1314786"/>
    <lineage>
        <taxon>Eukaryota</taxon>
        <taxon>Fungi</taxon>
        <taxon>Dikarya</taxon>
        <taxon>Ascomycota</taxon>
        <taxon>Pezizomycotina</taxon>
        <taxon>Dothideomycetes</taxon>
        <taxon>Dothideomycetidae</taxon>
        <taxon>Mycosphaerellales</taxon>
        <taxon>Dissoconiaceae</taxon>
        <taxon>Dissoconium</taxon>
    </lineage>
</organism>
<feature type="region of interest" description="Disordered" evidence="1">
    <location>
        <begin position="1"/>
        <end position="63"/>
    </location>
</feature>
<gene>
    <name evidence="3" type="ORF">K489DRAFT_384295</name>
</gene>
<protein>
    <submittedName>
        <fullName evidence="3">Uncharacterized protein</fullName>
    </submittedName>
</protein>
<feature type="compositionally biased region" description="Basic and acidic residues" evidence="1">
    <location>
        <begin position="28"/>
        <end position="37"/>
    </location>
</feature>
<dbReference type="GeneID" id="54363626"/>